<sequence length="179" mass="19252">MSTMKELLAQRNARARRVVLQSAVLKELKARHDEDRAELQADMERGEKITARTDDQSLGTVSYSDPKPKARVTDRAALLGHVAEDAPGRIGLRITDMPRALALLEADYPELVEPALSSQDEAHYLRAAEKGESIPGVEVATGAPVMSVRPSQAGKDAATELVAGNRALTAQAELEAGDE</sequence>
<gene>
    <name evidence="1" type="ORF">MUN33_11020</name>
</gene>
<protein>
    <submittedName>
        <fullName evidence="1">Uncharacterized protein</fullName>
    </submittedName>
</protein>
<organism evidence="1 2">
    <name type="scientific">Corynebacterium kalidii</name>
    <dbReference type="NCBI Taxonomy" id="2931982"/>
    <lineage>
        <taxon>Bacteria</taxon>
        <taxon>Bacillati</taxon>
        <taxon>Actinomycetota</taxon>
        <taxon>Actinomycetes</taxon>
        <taxon>Mycobacteriales</taxon>
        <taxon>Corynebacteriaceae</taxon>
        <taxon>Corynebacterium</taxon>
    </lineage>
</organism>
<reference evidence="1" key="1">
    <citation type="submission" date="2022-04" db="EMBL/GenBank/DDBJ databases">
        <title>Corynebacterium kalidii LD5P10.</title>
        <authorList>
            <person name="Sun J.Q."/>
        </authorList>
    </citation>
    <scope>NUCLEOTIDE SEQUENCE</scope>
    <source>
        <strain evidence="1">LD5P10</strain>
    </source>
</reference>
<dbReference type="EMBL" id="JALIEA010000017">
    <property type="protein sequence ID" value="MCJ7859236.1"/>
    <property type="molecule type" value="Genomic_DNA"/>
</dbReference>
<dbReference type="AlphaFoldDB" id="A0A9X1WIL0"/>
<dbReference type="Proteomes" id="UP001139207">
    <property type="component" value="Unassembled WGS sequence"/>
</dbReference>
<name>A0A9X1WIL0_9CORY</name>
<accession>A0A9X1WIL0</accession>
<evidence type="ECO:0000313" key="2">
    <source>
        <dbReference type="Proteomes" id="UP001139207"/>
    </source>
</evidence>
<comment type="caution">
    <text evidence="1">The sequence shown here is derived from an EMBL/GenBank/DDBJ whole genome shotgun (WGS) entry which is preliminary data.</text>
</comment>
<dbReference type="RefSeq" id="WP_244804966.1">
    <property type="nucleotide sequence ID" value="NZ_JALIEA010000017.1"/>
</dbReference>
<evidence type="ECO:0000313" key="1">
    <source>
        <dbReference type="EMBL" id="MCJ7859236.1"/>
    </source>
</evidence>
<keyword evidence="2" id="KW-1185">Reference proteome</keyword>
<proteinExistence type="predicted"/>